<dbReference type="GO" id="GO:0005829">
    <property type="term" value="C:cytosol"/>
    <property type="evidence" value="ECO:0007669"/>
    <property type="project" value="TreeGrafter"/>
</dbReference>
<keyword evidence="5" id="KW-0717">Septation</keyword>
<protein>
    <recommendedName>
        <fullName evidence="2">Cell division protein ZapA</fullName>
    </recommendedName>
    <alternativeName>
        <fullName evidence="9">Z ring-associated protein ZapA</fullName>
    </alternativeName>
</protein>
<keyword evidence="6" id="KW-0131">Cell cycle</keyword>
<keyword evidence="3" id="KW-0963">Cytoplasm</keyword>
<keyword evidence="10" id="KW-0175">Coiled coil</keyword>
<keyword evidence="12" id="KW-1185">Reference proteome</keyword>
<organism evidence="11 12">
    <name type="scientific">Methylobacterium soli</name>
    <dbReference type="NCBI Taxonomy" id="553447"/>
    <lineage>
        <taxon>Bacteria</taxon>
        <taxon>Pseudomonadati</taxon>
        <taxon>Pseudomonadota</taxon>
        <taxon>Alphaproteobacteria</taxon>
        <taxon>Hyphomicrobiales</taxon>
        <taxon>Methylobacteriaceae</taxon>
        <taxon>Methylobacterium</taxon>
    </lineage>
</organism>
<dbReference type="Pfam" id="PF05164">
    <property type="entry name" value="ZapA"/>
    <property type="match status" value="1"/>
</dbReference>
<keyword evidence="4 11" id="KW-0132">Cell division</keyword>
<evidence type="ECO:0000313" key="12">
    <source>
        <dbReference type="Proteomes" id="UP000474159"/>
    </source>
</evidence>
<dbReference type="InterPro" id="IPR007838">
    <property type="entry name" value="Cell_div_ZapA-like"/>
</dbReference>
<evidence type="ECO:0000256" key="1">
    <source>
        <dbReference type="ARBA" id="ARBA00004496"/>
    </source>
</evidence>
<dbReference type="PANTHER" id="PTHR34981:SF1">
    <property type="entry name" value="CELL DIVISION PROTEIN ZAPA"/>
    <property type="match status" value="1"/>
</dbReference>
<dbReference type="EMBL" id="VZZK01000002">
    <property type="protein sequence ID" value="KAB1081147.1"/>
    <property type="molecule type" value="Genomic_DNA"/>
</dbReference>
<comment type="caution">
    <text evidence="11">The sequence shown here is derived from an EMBL/GenBank/DDBJ whole genome shotgun (WGS) entry which is preliminary data.</text>
</comment>
<dbReference type="GO" id="GO:0000917">
    <property type="term" value="P:division septum assembly"/>
    <property type="evidence" value="ECO:0007669"/>
    <property type="project" value="UniProtKB-KW"/>
</dbReference>
<comment type="subunit">
    <text evidence="8">Homodimer. Interacts with FtsZ.</text>
</comment>
<dbReference type="InterPro" id="IPR036192">
    <property type="entry name" value="Cell_div_ZapA-like_sf"/>
</dbReference>
<comment type="subcellular location">
    <subcellularLocation>
        <location evidence="1">Cytoplasm</location>
    </subcellularLocation>
</comment>
<dbReference type="Gene3D" id="3.30.160.880">
    <property type="entry name" value="Cell division protein ZapA protomer, N-terminal domain"/>
    <property type="match status" value="1"/>
</dbReference>
<dbReference type="GO" id="GO:0000921">
    <property type="term" value="P:septin ring assembly"/>
    <property type="evidence" value="ECO:0007669"/>
    <property type="project" value="TreeGrafter"/>
</dbReference>
<feature type="coiled-coil region" evidence="10">
    <location>
        <begin position="56"/>
        <end position="83"/>
    </location>
</feature>
<evidence type="ECO:0000256" key="10">
    <source>
        <dbReference type="SAM" id="Coils"/>
    </source>
</evidence>
<dbReference type="OrthoDB" id="9797575at2"/>
<dbReference type="InterPro" id="IPR042233">
    <property type="entry name" value="Cell_div_ZapA_N"/>
</dbReference>
<dbReference type="PANTHER" id="PTHR34981">
    <property type="entry name" value="CELL DIVISION PROTEIN ZAPA"/>
    <property type="match status" value="1"/>
</dbReference>
<evidence type="ECO:0000256" key="2">
    <source>
        <dbReference type="ARBA" id="ARBA00015195"/>
    </source>
</evidence>
<dbReference type="RefSeq" id="WP_150996792.1">
    <property type="nucleotide sequence ID" value="NZ_VZZK01000002.1"/>
</dbReference>
<dbReference type="Proteomes" id="UP000474159">
    <property type="component" value="Unassembled WGS sequence"/>
</dbReference>
<dbReference type="GO" id="GO:0043093">
    <property type="term" value="P:FtsZ-dependent cytokinesis"/>
    <property type="evidence" value="ECO:0007669"/>
    <property type="project" value="TreeGrafter"/>
</dbReference>
<dbReference type="AlphaFoldDB" id="A0A6L3T2V2"/>
<evidence type="ECO:0000256" key="9">
    <source>
        <dbReference type="ARBA" id="ARBA00033158"/>
    </source>
</evidence>
<evidence type="ECO:0000256" key="7">
    <source>
        <dbReference type="ARBA" id="ARBA00024910"/>
    </source>
</evidence>
<evidence type="ECO:0000256" key="6">
    <source>
        <dbReference type="ARBA" id="ARBA00023306"/>
    </source>
</evidence>
<dbReference type="GO" id="GO:0030428">
    <property type="term" value="C:cell septum"/>
    <property type="evidence" value="ECO:0007669"/>
    <property type="project" value="TreeGrafter"/>
</dbReference>
<reference evidence="11 12" key="1">
    <citation type="submission" date="2019-09" db="EMBL/GenBank/DDBJ databases">
        <title>YIM 48816 draft genome.</title>
        <authorList>
            <person name="Jiang L."/>
        </authorList>
    </citation>
    <scope>NUCLEOTIDE SEQUENCE [LARGE SCALE GENOMIC DNA]</scope>
    <source>
        <strain evidence="11 12">YIM 48816</strain>
    </source>
</reference>
<sequence>MPQINVTIDGKNYRMACGDGEEAHLSALAAGLDARIGEMRRAFGEIGDMRLHVMAALTVSDELAELRRRMAALEAETAALRREAEGAVAGQAERDAQIARGVSRAAERIERLAQSLAGG</sequence>
<proteinExistence type="predicted"/>
<evidence type="ECO:0000256" key="5">
    <source>
        <dbReference type="ARBA" id="ARBA00023210"/>
    </source>
</evidence>
<comment type="function">
    <text evidence="7">Activator of cell division through the inhibition of FtsZ GTPase activity, therefore promoting FtsZ assembly into bundles of protofilaments necessary for the formation of the division Z ring. It is recruited early at mid-cell but it is not essential for cell division.</text>
</comment>
<name>A0A6L3T2V2_9HYPH</name>
<gene>
    <name evidence="11" type="primary">zapA</name>
    <name evidence="11" type="ORF">F6X53_02205</name>
</gene>
<accession>A0A6L3T2V2</accession>
<dbReference type="SUPFAM" id="SSF102829">
    <property type="entry name" value="Cell division protein ZapA-like"/>
    <property type="match status" value="1"/>
</dbReference>
<dbReference type="GO" id="GO:0032153">
    <property type="term" value="C:cell division site"/>
    <property type="evidence" value="ECO:0007669"/>
    <property type="project" value="TreeGrafter"/>
</dbReference>
<evidence type="ECO:0000256" key="8">
    <source>
        <dbReference type="ARBA" id="ARBA00026068"/>
    </source>
</evidence>
<evidence type="ECO:0000313" key="11">
    <source>
        <dbReference type="EMBL" id="KAB1081147.1"/>
    </source>
</evidence>
<evidence type="ECO:0000256" key="4">
    <source>
        <dbReference type="ARBA" id="ARBA00022618"/>
    </source>
</evidence>
<evidence type="ECO:0000256" key="3">
    <source>
        <dbReference type="ARBA" id="ARBA00022490"/>
    </source>
</evidence>